<sequence>MQMTVIRDRMPFELPDWNKYMPAGTHYVKYPANVVAACFKIGDVYYSFCNARAALIFYDSDDYGELVHDENGKLVFRAQQLYQALFHFNACIDFSWQATWLYVQEESLDLLYDDLLEKAAKEFDLEKLLCQLTLAREFKLRDHITNYFNSVQVFREKYNYLKHRGTFYIPGIGSNDGTTGFKYNEIDLHAFRRRELNFKSWEHELMDFYFQFIEYFEALIHFVVPSMYLDNSIGVEQLLHYGKRVKLYLNDKD</sequence>
<protein>
    <recommendedName>
        <fullName evidence="3">Cthe-2314-like HEPN domain-containing protein</fullName>
    </recommendedName>
</protein>
<organism evidence="1 2">
    <name type="scientific">Alicyclobacillus fastidiosus</name>
    <dbReference type="NCBI Taxonomy" id="392011"/>
    <lineage>
        <taxon>Bacteria</taxon>
        <taxon>Bacillati</taxon>
        <taxon>Bacillota</taxon>
        <taxon>Bacilli</taxon>
        <taxon>Bacillales</taxon>
        <taxon>Alicyclobacillaceae</taxon>
        <taxon>Alicyclobacillus</taxon>
    </lineage>
</organism>
<dbReference type="RefSeq" id="WP_275476016.1">
    <property type="nucleotide sequence ID" value="NZ_CP162940.1"/>
</dbReference>
<accession>A0ABV5AIB8</accession>
<reference evidence="1 2" key="1">
    <citation type="journal article" date="2024" name="Int. J. Mol. Sci.">
        <title>Exploration of Alicyclobacillus spp. Genome in Search of Antibiotic Resistance.</title>
        <authorList>
            <person name="Bucka-Kolendo J."/>
            <person name="Kiousi D.E."/>
            <person name="Dekowska A."/>
            <person name="Mikolajczuk-Szczyrba A."/>
            <person name="Karadedos D.M."/>
            <person name="Michael P."/>
            <person name="Galanis A."/>
            <person name="Sokolowska B."/>
        </authorList>
    </citation>
    <scope>NUCLEOTIDE SEQUENCE [LARGE SCALE GENOMIC DNA]</scope>
    <source>
        <strain evidence="1 2">KKP 3000</strain>
    </source>
</reference>
<evidence type="ECO:0000313" key="1">
    <source>
        <dbReference type="EMBL" id="MFB5191999.1"/>
    </source>
</evidence>
<name>A0ABV5AIB8_9BACL</name>
<dbReference type="EMBL" id="JBDXSU010000016">
    <property type="protein sequence ID" value="MFB5191999.1"/>
    <property type="molecule type" value="Genomic_DNA"/>
</dbReference>
<proteinExistence type="predicted"/>
<evidence type="ECO:0000313" key="2">
    <source>
        <dbReference type="Proteomes" id="UP001579974"/>
    </source>
</evidence>
<evidence type="ECO:0008006" key="3">
    <source>
        <dbReference type="Google" id="ProtNLM"/>
    </source>
</evidence>
<gene>
    <name evidence="1" type="ORF">KKP3000_000791</name>
</gene>
<keyword evidence="2" id="KW-1185">Reference proteome</keyword>
<dbReference type="Proteomes" id="UP001579974">
    <property type="component" value="Unassembled WGS sequence"/>
</dbReference>
<comment type="caution">
    <text evidence="1">The sequence shown here is derived from an EMBL/GenBank/DDBJ whole genome shotgun (WGS) entry which is preliminary data.</text>
</comment>